<evidence type="ECO:0000256" key="1">
    <source>
        <dbReference type="SAM" id="MobiDB-lite"/>
    </source>
</evidence>
<protein>
    <recommendedName>
        <fullName evidence="8">Hydantoinase</fullName>
    </recommendedName>
</protein>
<keyword evidence="7" id="KW-1185">Reference proteome</keyword>
<dbReference type="InterPro" id="IPR045079">
    <property type="entry name" value="Oxoprolinase-like"/>
</dbReference>
<evidence type="ECO:0000313" key="7">
    <source>
        <dbReference type="Proteomes" id="UP000811619"/>
    </source>
</evidence>
<feature type="region of interest" description="Disordered" evidence="1">
    <location>
        <begin position="286"/>
        <end position="355"/>
    </location>
</feature>
<gene>
    <name evidence="6" type="ORF">E4U42_007925</name>
</gene>
<dbReference type="InterPro" id="IPR043129">
    <property type="entry name" value="ATPase_NBD"/>
</dbReference>
<dbReference type="Gene3D" id="2.40.390.10">
    <property type="entry name" value="CV3147-like"/>
    <property type="match status" value="1"/>
</dbReference>
<dbReference type="Gene3D" id="3.30.420.40">
    <property type="match status" value="1"/>
</dbReference>
<reference evidence="6" key="1">
    <citation type="journal article" date="2020" name="bioRxiv">
        <title>Whole genome comparisons of ergot fungi reveals the divergence and evolution of species within the genus Claviceps are the result of varying mechanisms driving genome evolution and host range expansion.</title>
        <authorList>
            <person name="Wyka S.A."/>
            <person name="Mondo S.J."/>
            <person name="Liu M."/>
            <person name="Dettman J."/>
            <person name="Nalam V."/>
            <person name="Broders K.D."/>
        </authorList>
    </citation>
    <scope>NUCLEOTIDE SEQUENCE</scope>
    <source>
        <strain evidence="6">CCC 489</strain>
    </source>
</reference>
<feature type="domain" description="Hydantoinase/oxoprolinase N-terminal" evidence="3">
    <location>
        <begin position="5"/>
        <end position="185"/>
    </location>
</feature>
<evidence type="ECO:0008006" key="8">
    <source>
        <dbReference type="Google" id="ProtNLM"/>
    </source>
</evidence>
<evidence type="ECO:0000259" key="2">
    <source>
        <dbReference type="Pfam" id="PF01968"/>
    </source>
</evidence>
<dbReference type="InterPro" id="IPR002821">
    <property type="entry name" value="Hydantoinase_A"/>
</dbReference>
<evidence type="ECO:0000259" key="3">
    <source>
        <dbReference type="Pfam" id="PF05378"/>
    </source>
</evidence>
<dbReference type="OrthoDB" id="5404895at2759"/>
<dbReference type="PANTHER" id="PTHR11365:SF10">
    <property type="entry name" value="HYDANTOINASE_OXOPROLINASE"/>
    <property type="match status" value="1"/>
</dbReference>
<dbReference type="Pfam" id="PF20906">
    <property type="entry name" value="S-Me-THD_C"/>
    <property type="match status" value="1"/>
</dbReference>
<sequence>MSFYRIGVDVGGTNTDAAILDVRAAHESSRGVLASHKAATTPDITSGVEAAIMAVLRAADVDHRRILSVAIGTTHFINALIEADARRLDRVAVVRLCGPFTAQMPPFTGFPANIHTVLDGGAYYLDGGLEMDGRPIAPLDEAQVRRTARAIVASGVRVVALVGVFSPLDHDNTHEERCRAILRDEAPELAVVCSKYIGPTGLLERENATILNAAILRTGHSVKDGFQRAMERLRLTCPLYLCQNDGTLIDAATAADFPIKTFASGPSNSMSGAAFLAGLDRKKEPVPLVRPELPSHRHGAGSVDKAGRRQLDRTGLDVPSPGNDDDDEEEEDDEEDDDDEDDEGEEEPVEPQVLVVDIGGTTTDVCALLPSGFPRQAPGFVEVAGVRTAFSIPEVVSVGLGGGSRVEQTACSCSCSSSSSPSPSSSASPCCCPGSVSVGPSSVGHELLAQSRVFGGQTLTATDIVVAEGAVQLGDASLVADVSPQTLQAARKEMNKLLETVIDRMKVSTAPVHVLLVGGGSILAAGDIRGVDRCIKPPHQGAANAVGAAIGKICGEIDTVEILRGRDEKAVIAAACERAVELVIAKGAEPDDVRIVEVNKMPLQYMSQVTIRIQIRAVGRPAIPIECSPLLSEAAPASPASTSSQLSPSSPSSPLSPLSPLTPSSPLSPSPPSSPLPRYSQTCGANNTKVDEQRAGSKSGSRSSTSDASPPTTKPSLGVDIATYRPDVRDGVWYPSDIDLEFISTGCAVLGTGGGGPTYYEYLKSLKALKSHGRGRMRIISPTSLKDDAVVCLGSWYGSPSVINERLAAGHEIVDAINAVNRLKNINRFDGILAAEIGGGNGLCVLPVGAHFDVPIIDADGMGRAYPTLYHMTFSVYGHEMCPVVITDARGNAFAACSVDSDVRLEACCRNAAIELGLSCASSINPISGNAAKTTSVTNTISQSWYLGRAVCLARRFKMSFIDAILDVCAGKLLFTGKIIDVQRHLDGGYTMGAVILAPFSDTEREAGPDAGATTDRHLVIPFQNEYLYAASCDAAGSEDSREVVATVPDLISILGHDGEAIGSQDLRFGLRVHVIVLPASPLWKTEKGIAVGGPAGFGLSMDPVDCGIPFTKPRSVIDEFGT</sequence>
<evidence type="ECO:0000259" key="4">
    <source>
        <dbReference type="Pfam" id="PF06032"/>
    </source>
</evidence>
<feature type="compositionally biased region" description="Low complexity" evidence="1">
    <location>
        <begin position="634"/>
        <end position="665"/>
    </location>
</feature>
<organism evidence="6 7">
    <name type="scientific">Claviceps africana</name>
    <dbReference type="NCBI Taxonomy" id="83212"/>
    <lineage>
        <taxon>Eukaryota</taxon>
        <taxon>Fungi</taxon>
        <taxon>Dikarya</taxon>
        <taxon>Ascomycota</taxon>
        <taxon>Pezizomycotina</taxon>
        <taxon>Sordariomycetes</taxon>
        <taxon>Hypocreomycetidae</taxon>
        <taxon>Hypocreales</taxon>
        <taxon>Clavicipitaceae</taxon>
        <taxon>Claviceps</taxon>
    </lineage>
</organism>
<dbReference type="InterPro" id="IPR008040">
    <property type="entry name" value="Hydant_A_N"/>
</dbReference>
<dbReference type="Pfam" id="PF01968">
    <property type="entry name" value="Hydantoinase_A"/>
    <property type="match status" value="2"/>
</dbReference>
<dbReference type="InterPro" id="IPR048350">
    <property type="entry name" value="S-Me-THD-like_C"/>
</dbReference>
<feature type="compositionally biased region" description="Basic and acidic residues" evidence="1">
    <location>
        <begin position="305"/>
        <end position="315"/>
    </location>
</feature>
<dbReference type="EMBL" id="SRPY01000956">
    <property type="protein sequence ID" value="KAG5915713.1"/>
    <property type="molecule type" value="Genomic_DNA"/>
</dbReference>
<accession>A0A8K0J2C0</accession>
<dbReference type="GO" id="GO:0016787">
    <property type="term" value="F:hydrolase activity"/>
    <property type="evidence" value="ECO:0007669"/>
    <property type="project" value="InterPro"/>
</dbReference>
<dbReference type="Pfam" id="PF06032">
    <property type="entry name" value="S-Me-THD_N"/>
    <property type="match status" value="1"/>
</dbReference>
<feature type="compositionally biased region" description="Polar residues" evidence="1">
    <location>
        <begin position="679"/>
        <end position="688"/>
    </location>
</feature>
<feature type="domain" description="Hydantoinase A/oxoprolinase" evidence="2">
    <location>
        <begin position="349"/>
        <end position="552"/>
    </location>
</feature>
<dbReference type="InterPro" id="IPR010318">
    <property type="entry name" value="S-Me-THD_N"/>
</dbReference>
<comment type="caution">
    <text evidence="6">The sequence shown here is derived from an EMBL/GenBank/DDBJ whole genome shotgun (WGS) entry which is preliminary data.</text>
</comment>
<feature type="domain" description="Hydantoinase A/oxoprolinase" evidence="2">
    <location>
        <begin position="205"/>
        <end position="280"/>
    </location>
</feature>
<feature type="compositionally biased region" description="Low complexity" evidence="1">
    <location>
        <begin position="696"/>
        <end position="716"/>
    </location>
</feature>
<feature type="compositionally biased region" description="Acidic residues" evidence="1">
    <location>
        <begin position="323"/>
        <end position="349"/>
    </location>
</feature>
<feature type="domain" description="S-Me-THD-like C-terminal" evidence="5">
    <location>
        <begin position="901"/>
        <end position="1104"/>
    </location>
</feature>
<name>A0A8K0J2C0_9HYPO</name>
<dbReference type="SUPFAM" id="SSF160991">
    <property type="entry name" value="CV3147-like"/>
    <property type="match status" value="1"/>
</dbReference>
<feature type="domain" description="S-Me-THD N-terminal" evidence="4">
    <location>
        <begin position="739"/>
        <end position="894"/>
    </location>
</feature>
<dbReference type="Gene3D" id="3.40.1610.10">
    <property type="entry name" value="CV3147-like domain"/>
    <property type="match status" value="1"/>
</dbReference>
<feature type="region of interest" description="Disordered" evidence="1">
    <location>
        <begin position="634"/>
        <end position="721"/>
    </location>
</feature>
<evidence type="ECO:0000313" key="6">
    <source>
        <dbReference type="EMBL" id="KAG5915713.1"/>
    </source>
</evidence>
<dbReference type="Pfam" id="PF05378">
    <property type="entry name" value="Hydant_A_N"/>
    <property type="match status" value="1"/>
</dbReference>
<evidence type="ECO:0000259" key="5">
    <source>
        <dbReference type="Pfam" id="PF20906"/>
    </source>
</evidence>
<dbReference type="Proteomes" id="UP000811619">
    <property type="component" value="Unassembled WGS sequence"/>
</dbReference>
<dbReference type="AlphaFoldDB" id="A0A8K0J2C0"/>
<dbReference type="InterPro" id="IPR024071">
    <property type="entry name" value="S-Me-THD_C_sf"/>
</dbReference>
<dbReference type="PANTHER" id="PTHR11365">
    <property type="entry name" value="5-OXOPROLINASE RELATED"/>
    <property type="match status" value="1"/>
</dbReference>
<feature type="compositionally biased region" description="Pro residues" evidence="1">
    <location>
        <begin position="666"/>
        <end position="675"/>
    </location>
</feature>
<dbReference type="SUPFAM" id="SSF53067">
    <property type="entry name" value="Actin-like ATPase domain"/>
    <property type="match status" value="2"/>
</dbReference>
<dbReference type="FunFam" id="3.40.1610.10:FF:000001">
    <property type="entry name" value="Hydantoinase, putative"/>
    <property type="match status" value="1"/>
</dbReference>
<dbReference type="InterPro" id="IPR027479">
    <property type="entry name" value="S-Me-THD_N_sf"/>
</dbReference>
<proteinExistence type="predicted"/>